<keyword evidence="1 2" id="KW-0694">RNA-binding</keyword>
<sequence>MVPGMQFMDHQQQKPFGDTSYTKIFVGGLAWETKSDTLRCYFEPFGEILEAVVITDKNTGRSKGFGFVTFRDPEAAKRACSNPNPVIDGRRANCNLASLGRQMQILPPGHIRTAAPYLRGRQTQSPRGLYIGNPIYQLPATYGYQPGLQFPPYRYPAYGPEYFYPQMYGVPGTASPAPLVYSQMGHSPPANLAYTAVRGYVMPSPHALQYGRPIVSGITTDIISAMHASDNPGIHVPSPGPAQIIVPTSPPQFTHSSGSDQMAG</sequence>
<dbReference type="SUPFAM" id="SSF54928">
    <property type="entry name" value="RNA-binding domain, RBD"/>
    <property type="match status" value="1"/>
</dbReference>
<comment type="caution">
    <text evidence="4">The sequence shown here is derived from an EMBL/GenBank/DDBJ whole genome shotgun (WGS) entry which is preliminary data.</text>
</comment>
<dbReference type="CDD" id="cd12384">
    <property type="entry name" value="RRM_RBM24_RBM38_like"/>
    <property type="match status" value="1"/>
</dbReference>
<accession>A0ABD3A1N5</accession>
<gene>
    <name evidence="4" type="ORF">ACH5RR_013515</name>
</gene>
<dbReference type="Pfam" id="PF00076">
    <property type="entry name" value="RRM_1"/>
    <property type="match status" value="1"/>
</dbReference>
<evidence type="ECO:0000256" key="1">
    <source>
        <dbReference type="ARBA" id="ARBA00022884"/>
    </source>
</evidence>
<feature type="domain" description="RRM" evidence="3">
    <location>
        <begin position="22"/>
        <end position="105"/>
    </location>
</feature>
<evidence type="ECO:0000313" key="5">
    <source>
        <dbReference type="Proteomes" id="UP001630127"/>
    </source>
</evidence>
<keyword evidence="5" id="KW-1185">Reference proteome</keyword>
<dbReference type="AlphaFoldDB" id="A0ABD3A1N5"/>
<reference evidence="4 5" key="1">
    <citation type="submission" date="2024-11" db="EMBL/GenBank/DDBJ databases">
        <title>A near-complete genome assembly of Cinchona calisaya.</title>
        <authorList>
            <person name="Lian D.C."/>
            <person name="Zhao X.W."/>
            <person name="Wei L."/>
        </authorList>
    </citation>
    <scope>NUCLEOTIDE SEQUENCE [LARGE SCALE GENOMIC DNA]</scope>
    <source>
        <tissue evidence="4">Nenye</tissue>
    </source>
</reference>
<proteinExistence type="predicted"/>
<dbReference type="PANTHER" id="PTHR11176">
    <property type="entry name" value="BOULE-RELATED"/>
    <property type="match status" value="1"/>
</dbReference>
<evidence type="ECO:0000313" key="4">
    <source>
        <dbReference type="EMBL" id="KAL3525143.1"/>
    </source>
</evidence>
<dbReference type="Proteomes" id="UP001630127">
    <property type="component" value="Unassembled WGS sequence"/>
</dbReference>
<dbReference type="InterPro" id="IPR035979">
    <property type="entry name" value="RBD_domain_sf"/>
</dbReference>
<evidence type="ECO:0000259" key="3">
    <source>
        <dbReference type="PROSITE" id="PS50102"/>
    </source>
</evidence>
<dbReference type="GO" id="GO:0003723">
    <property type="term" value="F:RNA binding"/>
    <property type="evidence" value="ECO:0007669"/>
    <property type="project" value="UniProtKB-UniRule"/>
</dbReference>
<dbReference type="InterPro" id="IPR000504">
    <property type="entry name" value="RRM_dom"/>
</dbReference>
<protein>
    <recommendedName>
        <fullName evidence="3">RRM domain-containing protein</fullName>
    </recommendedName>
</protein>
<evidence type="ECO:0000256" key="2">
    <source>
        <dbReference type="PROSITE-ProRule" id="PRU00176"/>
    </source>
</evidence>
<dbReference type="Gene3D" id="3.30.70.330">
    <property type="match status" value="1"/>
</dbReference>
<dbReference type="PROSITE" id="PS50102">
    <property type="entry name" value="RRM"/>
    <property type="match status" value="1"/>
</dbReference>
<dbReference type="SMART" id="SM00360">
    <property type="entry name" value="RRM"/>
    <property type="match status" value="1"/>
</dbReference>
<dbReference type="PANTHER" id="PTHR11176:SF23">
    <property type="entry name" value="RNA-BINDING (RRM_RBD_RNP MOTIFS) FAMILY PROTEIN"/>
    <property type="match status" value="1"/>
</dbReference>
<name>A0ABD3A1N5_9GENT</name>
<dbReference type="InterPro" id="IPR012677">
    <property type="entry name" value="Nucleotide-bd_a/b_plait_sf"/>
</dbReference>
<organism evidence="4 5">
    <name type="scientific">Cinchona calisaya</name>
    <dbReference type="NCBI Taxonomy" id="153742"/>
    <lineage>
        <taxon>Eukaryota</taxon>
        <taxon>Viridiplantae</taxon>
        <taxon>Streptophyta</taxon>
        <taxon>Embryophyta</taxon>
        <taxon>Tracheophyta</taxon>
        <taxon>Spermatophyta</taxon>
        <taxon>Magnoliopsida</taxon>
        <taxon>eudicotyledons</taxon>
        <taxon>Gunneridae</taxon>
        <taxon>Pentapetalae</taxon>
        <taxon>asterids</taxon>
        <taxon>lamiids</taxon>
        <taxon>Gentianales</taxon>
        <taxon>Rubiaceae</taxon>
        <taxon>Cinchonoideae</taxon>
        <taxon>Cinchoneae</taxon>
        <taxon>Cinchona</taxon>
    </lineage>
</organism>
<dbReference type="EMBL" id="JBJUIK010000006">
    <property type="protein sequence ID" value="KAL3525143.1"/>
    <property type="molecule type" value="Genomic_DNA"/>
</dbReference>